<dbReference type="AlphaFoldDB" id="A0A9Q1JRC2"/>
<proteinExistence type="predicted"/>
<evidence type="ECO:0000313" key="3">
    <source>
        <dbReference type="Proteomes" id="UP001153076"/>
    </source>
</evidence>
<feature type="compositionally biased region" description="Basic residues" evidence="1">
    <location>
        <begin position="104"/>
        <end position="133"/>
    </location>
</feature>
<feature type="compositionally biased region" description="Polar residues" evidence="1">
    <location>
        <begin position="29"/>
        <end position="44"/>
    </location>
</feature>
<protein>
    <submittedName>
        <fullName evidence="2">Uncharacterized protein</fullName>
    </submittedName>
</protein>
<reference evidence="2" key="1">
    <citation type="submission" date="2022-04" db="EMBL/GenBank/DDBJ databases">
        <title>Carnegiea gigantea Genome sequencing and assembly v2.</title>
        <authorList>
            <person name="Copetti D."/>
            <person name="Sanderson M.J."/>
            <person name="Burquez A."/>
            <person name="Wojciechowski M.F."/>
        </authorList>
    </citation>
    <scope>NUCLEOTIDE SEQUENCE</scope>
    <source>
        <strain evidence="2">SGP5-SGP5p</strain>
        <tissue evidence="2">Aerial part</tissue>
    </source>
</reference>
<evidence type="ECO:0000313" key="2">
    <source>
        <dbReference type="EMBL" id="KAJ8429671.1"/>
    </source>
</evidence>
<accession>A0A9Q1JRC2</accession>
<sequence>MEISDENANGRPASNHRIRSREEYDEGDTFSNSGDNSQGTASYNFLETREDALAINATSNSIPNYICKEPHIPVNPLLPGLVAPNFESIVSVSSKEPSSGLGRPSRKAHSKKKKVKRRLKQSKNGRRGSLARKKRVDFSKAIKEYQLSKTPNKFSQEDTKVAKAPDLGVEVEQPSFKPKELESEKPRSNSISAEDLIEFAKKLGVPFIRDEETYGGIRS</sequence>
<comment type="caution">
    <text evidence="2">The sequence shown here is derived from an EMBL/GenBank/DDBJ whole genome shotgun (WGS) entry which is preliminary data.</text>
</comment>
<gene>
    <name evidence="2" type="ORF">Cgig2_010410</name>
</gene>
<keyword evidence="3" id="KW-1185">Reference proteome</keyword>
<feature type="region of interest" description="Disordered" evidence="1">
    <location>
        <begin position="1"/>
        <end position="44"/>
    </location>
</feature>
<evidence type="ECO:0000256" key="1">
    <source>
        <dbReference type="SAM" id="MobiDB-lite"/>
    </source>
</evidence>
<dbReference type="EMBL" id="JAKOGI010000871">
    <property type="protein sequence ID" value="KAJ8429671.1"/>
    <property type="molecule type" value="Genomic_DNA"/>
</dbReference>
<feature type="region of interest" description="Disordered" evidence="1">
    <location>
        <begin position="93"/>
        <end position="133"/>
    </location>
</feature>
<dbReference type="Proteomes" id="UP001153076">
    <property type="component" value="Unassembled WGS sequence"/>
</dbReference>
<organism evidence="2 3">
    <name type="scientific">Carnegiea gigantea</name>
    <dbReference type="NCBI Taxonomy" id="171969"/>
    <lineage>
        <taxon>Eukaryota</taxon>
        <taxon>Viridiplantae</taxon>
        <taxon>Streptophyta</taxon>
        <taxon>Embryophyta</taxon>
        <taxon>Tracheophyta</taxon>
        <taxon>Spermatophyta</taxon>
        <taxon>Magnoliopsida</taxon>
        <taxon>eudicotyledons</taxon>
        <taxon>Gunneridae</taxon>
        <taxon>Pentapetalae</taxon>
        <taxon>Caryophyllales</taxon>
        <taxon>Cactineae</taxon>
        <taxon>Cactaceae</taxon>
        <taxon>Cactoideae</taxon>
        <taxon>Echinocereeae</taxon>
        <taxon>Carnegiea</taxon>
    </lineage>
</organism>
<feature type="compositionally biased region" description="Basic and acidic residues" evidence="1">
    <location>
        <begin position="177"/>
        <end position="187"/>
    </location>
</feature>
<feature type="region of interest" description="Disordered" evidence="1">
    <location>
        <begin position="149"/>
        <end position="189"/>
    </location>
</feature>
<name>A0A9Q1JRC2_9CARY</name>